<evidence type="ECO:0000313" key="13">
    <source>
        <dbReference type="EMBL" id="CAE8722096.1"/>
    </source>
</evidence>
<comment type="subcellular location">
    <subcellularLocation>
        <location evidence="1 8">Nucleus</location>
        <location evidence="1 8">Nucleolus</location>
    </subcellularLocation>
</comment>
<feature type="compositionally biased region" description="Basic and acidic residues" evidence="9">
    <location>
        <begin position="958"/>
        <end position="969"/>
    </location>
</feature>
<dbReference type="GO" id="GO:0005730">
    <property type="term" value="C:nucleolus"/>
    <property type="evidence" value="ECO:0007669"/>
    <property type="project" value="UniProtKB-SubCell"/>
</dbReference>
<dbReference type="InterPro" id="IPR024576">
    <property type="entry name" value="rRNA_MeTfrase_Spb1_DUF3381"/>
</dbReference>
<evidence type="ECO:0000256" key="2">
    <source>
        <dbReference type="ARBA" id="ARBA00022517"/>
    </source>
</evidence>
<feature type="compositionally biased region" description="Acidic residues" evidence="9">
    <location>
        <begin position="707"/>
        <end position="720"/>
    </location>
</feature>
<dbReference type="Pfam" id="PF01728">
    <property type="entry name" value="FtsJ"/>
    <property type="match status" value="1"/>
</dbReference>
<sequence length="1042" mass="115614">MGNKKTKTGKGRLDKYYHLAKDQGYRARSAFKLIQLAKKFDFLSKSKICLDLCAAPGGWSQVAQRNMPVGSQILAIDLAPIKALPGVVCIMSDITTEKCRSLIRKELKGAKADIVLNDGAPNVGASWSKDAFSQAELTLHAMKLACDTLKPGGHFITKVFRSADYNSLLWVFNQLFNKVDATKPTASRNVSAEIFVMCIGFKAGKIDPRFYDPKWVFMEALDPINQDDGASMKAGAKISEHMKNLKKRHRSGYEEGDDLRIVPAHEFISSHKPAEVLIAAHRLNLEAPGCEPLKENPLTTEEIVDLCNDLKVLGKKDLGILLKWRMRVLRETEKVERAHVKAEKEEATTLAVKAKAARMEAKKAAVAKAASGGLDPDVDDAIAELLDGADGGAAATGPAVDISDSDDEEEDDRLEKELSTEFDKRRREERREGKRLMERQKKQELRKKMSLGGGRKQVQDHPELFRATVSSVKALEDAGLPVDFEDEDSEDEAGFAPEESESDDEMDRLARMEIDLAIMHEIGKGELADKCRNASQRMDKRKKETRRQRVHAAWAGEMGAFTDSIQDKASAHWAMKDQQEAESNAEEEDSDDDLQELRAYQKSLEAGKGSAMDGDALSALADGPDFNGRDAAEEVSSEEEGAGPGPKRKRARLKNEANETALAVVEEDEEESLRDQHRASRWFSQDIFQGLSKSSGSRSTAVKALDHDEEDSNTEDSDDETNMRELSDAQLPKLPLTDKEKRKNQRKKEMTRLQKMGIKPKQDEAEKGRMEVAPLEAPKPLVTMGKYKKPSDPRELAETMALGSLLVESKKSRMELIDAAYNRWTFDPNEALPVWFTEEEEKYNKPELPITKELMDQFRAKLREINARPIRKVAEARARKKRRLTKKLEKLRSTAMSLSEASDMSNIAKARQMRKAVNKMAKDDERKVTTVAIKKSGGGHQKAEKGAHGKIPSGAKTKVVDRRMKSDRRGLRKAFKRDPSKKKAEARKAQMKLRRGKRRGKGDKGDKGGGKKEARAAKRSSGGGSSGGGFGGGSGISSGNTA</sequence>
<evidence type="ECO:0000256" key="7">
    <source>
        <dbReference type="ARBA" id="ARBA00023242"/>
    </source>
</evidence>
<feature type="compositionally biased region" description="Acidic residues" evidence="9">
    <location>
        <begin position="583"/>
        <end position="594"/>
    </location>
</feature>
<dbReference type="HAMAP" id="MF_03163">
    <property type="entry name" value="RNA_methyltr_E_SPB1"/>
    <property type="match status" value="1"/>
</dbReference>
<feature type="binding site" evidence="8">
    <location>
        <position position="77"/>
    </location>
    <ligand>
        <name>S-adenosyl-L-methionine</name>
        <dbReference type="ChEBI" id="CHEBI:59789"/>
    </ligand>
</feature>
<evidence type="ECO:0000313" key="14">
    <source>
        <dbReference type="Proteomes" id="UP000626109"/>
    </source>
</evidence>
<dbReference type="Pfam" id="PF07780">
    <property type="entry name" value="Spb1_C"/>
    <property type="match status" value="1"/>
</dbReference>
<feature type="region of interest" description="Disordered" evidence="9">
    <location>
        <begin position="484"/>
        <end position="506"/>
    </location>
</feature>
<dbReference type="HAMAP" id="MF_01547">
    <property type="entry name" value="RNA_methyltr_E"/>
    <property type="match status" value="1"/>
</dbReference>
<keyword evidence="2 8" id="KW-0690">Ribosome biogenesis</keyword>
<dbReference type="InterPro" id="IPR029063">
    <property type="entry name" value="SAM-dependent_MTases_sf"/>
</dbReference>
<feature type="compositionally biased region" description="Basic and acidic residues" evidence="9">
    <location>
        <begin position="565"/>
        <end position="579"/>
    </location>
</feature>
<dbReference type="Gene3D" id="3.40.50.150">
    <property type="entry name" value="Vaccinia Virus protein VP39"/>
    <property type="match status" value="1"/>
</dbReference>
<evidence type="ECO:0000256" key="5">
    <source>
        <dbReference type="ARBA" id="ARBA00022679"/>
    </source>
</evidence>
<feature type="compositionally biased region" description="Low complexity" evidence="9">
    <location>
        <begin position="389"/>
        <end position="399"/>
    </location>
</feature>
<evidence type="ECO:0000259" key="12">
    <source>
        <dbReference type="Pfam" id="PF11861"/>
    </source>
</evidence>
<evidence type="ECO:0000259" key="10">
    <source>
        <dbReference type="Pfam" id="PF01728"/>
    </source>
</evidence>
<reference evidence="13" key="1">
    <citation type="submission" date="2021-02" db="EMBL/GenBank/DDBJ databases">
        <authorList>
            <person name="Dougan E. K."/>
            <person name="Rhodes N."/>
            <person name="Thang M."/>
            <person name="Chan C."/>
        </authorList>
    </citation>
    <scope>NUCLEOTIDE SEQUENCE</scope>
</reference>
<feature type="binding site" evidence="8">
    <location>
        <position position="93"/>
    </location>
    <ligand>
        <name>S-adenosyl-L-methionine</name>
        <dbReference type="ChEBI" id="CHEBI:59789"/>
    </ligand>
</feature>
<feature type="active site" description="Proton acceptor" evidence="8">
    <location>
        <position position="158"/>
    </location>
</feature>
<feature type="compositionally biased region" description="Polar residues" evidence="9">
    <location>
        <begin position="682"/>
        <end position="700"/>
    </location>
</feature>
<feature type="coiled-coil region" evidence="8">
    <location>
        <begin position="874"/>
        <end position="901"/>
    </location>
</feature>
<dbReference type="InterPro" id="IPR015507">
    <property type="entry name" value="rRNA-MeTfrase_E"/>
</dbReference>
<feature type="compositionally biased region" description="Basic and acidic residues" evidence="9">
    <location>
        <begin position="760"/>
        <end position="770"/>
    </location>
</feature>
<dbReference type="GO" id="GO:0000466">
    <property type="term" value="P:maturation of 5.8S rRNA from tricistronic rRNA transcript (SSU-rRNA, 5.8S rRNA, LSU-rRNA)"/>
    <property type="evidence" value="ECO:0007669"/>
    <property type="project" value="TreeGrafter"/>
</dbReference>
<feature type="compositionally biased region" description="Acidic residues" evidence="9">
    <location>
        <begin position="403"/>
        <end position="412"/>
    </location>
</feature>
<keyword evidence="5 8" id="KW-0808">Transferase</keyword>
<feature type="region of interest" description="Disordered" evidence="9">
    <location>
        <begin position="389"/>
        <end position="462"/>
    </location>
</feature>
<dbReference type="InterPro" id="IPR002877">
    <property type="entry name" value="RNA_MeTrfase_FtsJ_dom"/>
</dbReference>
<feature type="compositionally biased region" description="Basic and acidic residues" evidence="9">
    <location>
        <begin position="413"/>
        <end position="447"/>
    </location>
</feature>
<keyword evidence="8" id="KW-0175">Coiled coil</keyword>
<organism evidence="13 14">
    <name type="scientific">Polarella glacialis</name>
    <name type="common">Dinoflagellate</name>
    <dbReference type="NCBI Taxonomy" id="89957"/>
    <lineage>
        <taxon>Eukaryota</taxon>
        <taxon>Sar</taxon>
        <taxon>Alveolata</taxon>
        <taxon>Dinophyceae</taxon>
        <taxon>Suessiales</taxon>
        <taxon>Suessiaceae</taxon>
        <taxon>Polarella</taxon>
    </lineage>
</organism>
<feature type="binding site" evidence="8">
    <location>
        <position position="118"/>
    </location>
    <ligand>
        <name>S-adenosyl-L-methionine</name>
        <dbReference type="ChEBI" id="CHEBI:59789"/>
    </ligand>
</feature>
<feature type="domain" description="Ribosomal RNA methyltransferase SPB1-like C-terminal" evidence="11">
    <location>
        <begin position="771"/>
        <end position="973"/>
    </location>
</feature>
<dbReference type="Proteomes" id="UP000626109">
    <property type="component" value="Unassembled WGS sequence"/>
</dbReference>
<evidence type="ECO:0000259" key="11">
    <source>
        <dbReference type="Pfam" id="PF07780"/>
    </source>
</evidence>
<evidence type="ECO:0000256" key="3">
    <source>
        <dbReference type="ARBA" id="ARBA00022552"/>
    </source>
</evidence>
<dbReference type="InterPro" id="IPR012920">
    <property type="entry name" value="rRNA_MeTfrase_SPB1-like_C"/>
</dbReference>
<dbReference type="PANTHER" id="PTHR10920:SF13">
    <property type="entry name" value="PRE-RRNA 2'-O-RIBOSE RNA METHYLTRANSFERASE FTSJ3"/>
    <property type="match status" value="1"/>
</dbReference>
<comment type="catalytic activity">
    <reaction evidence="8">
        <text>a ribonucleotide in rRNA + S-adenosyl-L-methionine = a 2'-O-methylribonucleotide in rRNA + S-adenosyl-L-homocysteine + H(+)</text>
        <dbReference type="Rhea" id="RHEA:48628"/>
        <dbReference type="Rhea" id="RHEA-COMP:12164"/>
        <dbReference type="Rhea" id="RHEA-COMP:12165"/>
        <dbReference type="ChEBI" id="CHEBI:15378"/>
        <dbReference type="ChEBI" id="CHEBI:57856"/>
        <dbReference type="ChEBI" id="CHEBI:59789"/>
        <dbReference type="ChEBI" id="CHEBI:90675"/>
        <dbReference type="ChEBI" id="CHEBI:90676"/>
    </reaction>
</comment>
<dbReference type="GO" id="GO:0016435">
    <property type="term" value="F:rRNA (guanine) methyltransferase activity"/>
    <property type="evidence" value="ECO:0007669"/>
    <property type="project" value="TreeGrafter"/>
</dbReference>
<feature type="compositionally biased region" description="Basic and acidic residues" evidence="9">
    <location>
        <begin position="1002"/>
        <end position="1016"/>
    </location>
</feature>
<proteinExistence type="inferred from homology"/>
<evidence type="ECO:0000256" key="9">
    <source>
        <dbReference type="SAM" id="MobiDB-lite"/>
    </source>
</evidence>
<keyword evidence="3 8" id="KW-0698">rRNA processing</keyword>
<dbReference type="InterPro" id="IPR050082">
    <property type="entry name" value="RNA_methyltr_RlmE"/>
</dbReference>
<gene>
    <name evidence="13" type="ORF">PGLA2088_LOCUS42323</name>
</gene>
<comment type="similarity">
    <text evidence="8">Belongs to the class I-like SAM-binding methyltransferase superfamily. RNA methyltransferase RlmE family. SPB1 subfamily.</text>
</comment>
<evidence type="ECO:0000256" key="8">
    <source>
        <dbReference type="HAMAP-Rule" id="MF_03163"/>
    </source>
</evidence>
<dbReference type="Pfam" id="PF11861">
    <property type="entry name" value="DUF3381"/>
    <property type="match status" value="1"/>
</dbReference>
<name>A0A813L984_POLGL</name>
<keyword evidence="7 8" id="KW-0539">Nucleus</keyword>
<dbReference type="SUPFAM" id="SSF53335">
    <property type="entry name" value="S-adenosyl-L-methionine-dependent methyltransferases"/>
    <property type="match status" value="1"/>
</dbReference>
<dbReference type="PANTHER" id="PTHR10920">
    <property type="entry name" value="RIBOSOMAL RNA METHYLTRANSFERASE"/>
    <property type="match status" value="1"/>
</dbReference>
<dbReference type="GO" id="GO:0008650">
    <property type="term" value="F:rRNA (uridine-2'-O-)-methyltransferase activity"/>
    <property type="evidence" value="ECO:0007669"/>
    <property type="project" value="TreeGrafter"/>
</dbReference>
<dbReference type="InterPro" id="IPR028589">
    <property type="entry name" value="SPB1-like"/>
</dbReference>
<feature type="compositionally biased region" description="Basic residues" evidence="9">
    <location>
        <begin position="989"/>
        <end position="1001"/>
    </location>
</feature>
<keyword evidence="6 8" id="KW-0949">S-adenosyl-L-methionine</keyword>
<evidence type="ECO:0000256" key="6">
    <source>
        <dbReference type="ARBA" id="ARBA00022691"/>
    </source>
</evidence>
<feature type="domain" description="Ribosomal RNA methyltransferase FtsJ" evidence="10">
    <location>
        <begin position="25"/>
        <end position="201"/>
    </location>
</feature>
<feature type="compositionally biased region" description="Gly residues" evidence="9">
    <location>
        <begin position="1021"/>
        <end position="1036"/>
    </location>
</feature>
<comment type="caution">
    <text evidence="13">The sequence shown here is derived from an EMBL/GenBank/DDBJ whole genome shotgun (WGS) entry which is preliminary data.</text>
</comment>
<dbReference type="EC" id="2.1.1.-" evidence="8"/>
<feature type="region of interest" description="Disordered" evidence="9">
    <location>
        <begin position="529"/>
        <end position="550"/>
    </location>
</feature>
<feature type="compositionally biased region" description="Basic and acidic residues" evidence="9">
    <location>
        <begin position="976"/>
        <end position="988"/>
    </location>
</feature>
<dbReference type="AlphaFoldDB" id="A0A813L984"/>
<feature type="domain" description="DUF3381" evidence="12">
    <location>
        <begin position="246"/>
        <end position="444"/>
    </location>
</feature>
<dbReference type="FunFam" id="3.40.50.150:FF:000004">
    <property type="entry name" value="AdoMet-dependent rRNA methyltransferase SPB1"/>
    <property type="match status" value="1"/>
</dbReference>
<feature type="region of interest" description="Disordered" evidence="9">
    <location>
        <begin position="918"/>
        <end position="1042"/>
    </location>
</feature>
<dbReference type="GO" id="GO:0030687">
    <property type="term" value="C:preribosome, large subunit precursor"/>
    <property type="evidence" value="ECO:0007669"/>
    <property type="project" value="TreeGrafter"/>
</dbReference>
<feature type="region of interest" description="Disordered" evidence="9">
    <location>
        <begin position="565"/>
        <end position="777"/>
    </location>
</feature>
<feature type="compositionally biased region" description="Basic and acidic residues" evidence="9">
    <location>
        <begin position="529"/>
        <end position="542"/>
    </location>
</feature>
<dbReference type="GO" id="GO:0000463">
    <property type="term" value="P:maturation of LSU-rRNA from tricistronic rRNA transcript (SSU-rRNA, 5.8S rRNA, LSU-rRNA)"/>
    <property type="evidence" value="ECO:0007669"/>
    <property type="project" value="TreeGrafter"/>
</dbReference>
<comment type="function">
    <text evidence="8">Probable methyltransferase involved in the maturation of rRNA and in the biogenesis of ribosomal subunits.</text>
</comment>
<keyword evidence="4 8" id="KW-0489">Methyltransferase</keyword>
<feature type="binding site" evidence="8">
    <location>
        <position position="57"/>
    </location>
    <ligand>
        <name>S-adenosyl-L-methionine</name>
        <dbReference type="ChEBI" id="CHEBI:59789"/>
    </ligand>
</feature>
<accession>A0A813L984</accession>
<dbReference type="EMBL" id="CAJNNW010034246">
    <property type="protein sequence ID" value="CAE8722096.1"/>
    <property type="molecule type" value="Genomic_DNA"/>
</dbReference>
<protein>
    <recommendedName>
        <fullName evidence="8">Putative rRNA methyltransferase</fullName>
        <ecNumber evidence="8">2.1.1.-</ecNumber>
    </recommendedName>
    <alternativeName>
        <fullName evidence="8">2'-O-ribose RNA methyltransferase SPB1 homolog</fullName>
    </alternativeName>
</protein>
<evidence type="ECO:0000256" key="4">
    <source>
        <dbReference type="ARBA" id="ARBA00022603"/>
    </source>
</evidence>
<evidence type="ECO:0000256" key="1">
    <source>
        <dbReference type="ARBA" id="ARBA00004604"/>
    </source>
</evidence>
<feature type="binding site" evidence="8">
    <location>
        <position position="59"/>
    </location>
    <ligand>
        <name>S-adenosyl-L-methionine</name>
        <dbReference type="ChEBI" id="CHEBI:59789"/>
    </ligand>
</feature>
<feature type="compositionally biased region" description="Basic and acidic residues" evidence="9">
    <location>
        <begin position="736"/>
        <end position="752"/>
    </location>
</feature>